<dbReference type="PANTHER" id="PTHR22600">
    <property type="entry name" value="BETA-HEXOSAMINIDASE"/>
    <property type="match status" value="1"/>
</dbReference>
<dbReference type="GO" id="GO:0004563">
    <property type="term" value="F:beta-N-acetylhexosaminidase activity"/>
    <property type="evidence" value="ECO:0007669"/>
    <property type="project" value="UniProtKB-EC"/>
</dbReference>
<dbReference type="AlphaFoldDB" id="A0A841HEV1"/>
<dbReference type="PANTHER" id="PTHR22600:SF57">
    <property type="entry name" value="BETA-N-ACETYLHEXOSAMINIDASE"/>
    <property type="match status" value="1"/>
</dbReference>
<gene>
    <name evidence="8" type="ORF">HNQ60_000059</name>
</gene>
<dbReference type="GO" id="GO:0005975">
    <property type="term" value="P:carbohydrate metabolic process"/>
    <property type="evidence" value="ECO:0007669"/>
    <property type="project" value="InterPro"/>
</dbReference>
<dbReference type="Gene3D" id="3.30.379.10">
    <property type="entry name" value="Chitobiase/beta-hexosaminidase domain 2-like"/>
    <property type="match status" value="1"/>
</dbReference>
<evidence type="ECO:0000313" key="8">
    <source>
        <dbReference type="EMBL" id="MBB6091213.1"/>
    </source>
</evidence>
<protein>
    <recommendedName>
        <fullName evidence="2">beta-N-acetylhexosaminidase</fullName>
        <ecNumber evidence="2">3.2.1.52</ecNumber>
    </recommendedName>
    <alternativeName>
        <fullName evidence="5">Beta-N-acetylhexosaminidase</fullName>
    </alternativeName>
</protein>
<evidence type="ECO:0000256" key="1">
    <source>
        <dbReference type="ARBA" id="ARBA00001231"/>
    </source>
</evidence>
<reference evidence="8 9" key="1">
    <citation type="submission" date="2020-08" db="EMBL/GenBank/DDBJ databases">
        <title>Genomic Encyclopedia of Type Strains, Phase IV (KMG-IV): sequencing the most valuable type-strain genomes for metagenomic binning, comparative biology and taxonomic classification.</title>
        <authorList>
            <person name="Goeker M."/>
        </authorList>
    </citation>
    <scope>NUCLEOTIDE SEQUENCE [LARGE SCALE GENOMIC DNA]</scope>
    <source>
        <strain evidence="8 9">DSM 26723</strain>
    </source>
</reference>
<dbReference type="InterPro" id="IPR029018">
    <property type="entry name" value="Hex-like_dom2"/>
</dbReference>
<dbReference type="RefSeq" id="WP_184329026.1">
    <property type="nucleotide sequence ID" value="NZ_JACHHZ010000001.1"/>
</dbReference>
<evidence type="ECO:0000259" key="7">
    <source>
        <dbReference type="Pfam" id="PF02838"/>
    </source>
</evidence>
<comment type="catalytic activity">
    <reaction evidence="1">
        <text>Hydrolysis of terminal non-reducing N-acetyl-D-hexosamine residues in N-acetyl-beta-D-hexosaminides.</text>
        <dbReference type="EC" id="3.2.1.52"/>
    </reaction>
</comment>
<keyword evidence="4" id="KW-0326">Glycosidase</keyword>
<feature type="signal peptide" evidence="6">
    <location>
        <begin position="1"/>
        <end position="22"/>
    </location>
</feature>
<evidence type="ECO:0000256" key="4">
    <source>
        <dbReference type="ARBA" id="ARBA00023295"/>
    </source>
</evidence>
<name>A0A841HEV1_9GAMM</name>
<sequence length="186" mass="19587">MTSPRSASIVGLLFFCARFAAANTTPSLLPLPTSVRVEEAELVLSGRWDVRRDGCDGPVLDRAFSRFEADYERSTGIVAAAGQDVAVSIRCSNPAAAINATQDESYALKISLDGIRIDAAGSAGVLRALATLRQLVSLRSGRPTLPLALIGDAPRFACGASCSTPRVTFSRSGPSSDRLMPWSASN</sequence>
<organism evidence="8 9">
    <name type="scientific">Povalibacter uvarum</name>
    <dbReference type="NCBI Taxonomy" id="732238"/>
    <lineage>
        <taxon>Bacteria</taxon>
        <taxon>Pseudomonadati</taxon>
        <taxon>Pseudomonadota</taxon>
        <taxon>Gammaproteobacteria</taxon>
        <taxon>Steroidobacterales</taxon>
        <taxon>Steroidobacteraceae</taxon>
        <taxon>Povalibacter</taxon>
    </lineage>
</organism>
<evidence type="ECO:0000256" key="6">
    <source>
        <dbReference type="SAM" id="SignalP"/>
    </source>
</evidence>
<dbReference type="EMBL" id="JACHHZ010000001">
    <property type="protein sequence ID" value="MBB6091213.1"/>
    <property type="molecule type" value="Genomic_DNA"/>
</dbReference>
<feature type="chain" id="PRO_5032511041" description="beta-N-acetylhexosaminidase" evidence="6">
    <location>
        <begin position="23"/>
        <end position="186"/>
    </location>
</feature>
<proteinExistence type="predicted"/>
<evidence type="ECO:0000256" key="5">
    <source>
        <dbReference type="ARBA" id="ARBA00030512"/>
    </source>
</evidence>
<dbReference type="Proteomes" id="UP000588068">
    <property type="component" value="Unassembled WGS sequence"/>
</dbReference>
<comment type="caution">
    <text evidence="8">The sequence shown here is derived from an EMBL/GenBank/DDBJ whole genome shotgun (WGS) entry which is preliminary data.</text>
</comment>
<dbReference type="GO" id="GO:0030203">
    <property type="term" value="P:glycosaminoglycan metabolic process"/>
    <property type="evidence" value="ECO:0007669"/>
    <property type="project" value="TreeGrafter"/>
</dbReference>
<dbReference type="EC" id="3.2.1.52" evidence="2"/>
<dbReference type="GO" id="GO:0016020">
    <property type="term" value="C:membrane"/>
    <property type="evidence" value="ECO:0007669"/>
    <property type="project" value="TreeGrafter"/>
</dbReference>
<dbReference type="InterPro" id="IPR025705">
    <property type="entry name" value="Beta_hexosaminidase_sua/sub"/>
</dbReference>
<keyword evidence="6" id="KW-0732">Signal</keyword>
<accession>A0A841HEV1</accession>
<dbReference type="SUPFAM" id="SSF55545">
    <property type="entry name" value="beta-N-acetylhexosaminidase-like domain"/>
    <property type="match status" value="1"/>
</dbReference>
<dbReference type="InterPro" id="IPR015882">
    <property type="entry name" value="HEX_bac_N"/>
</dbReference>
<evidence type="ECO:0000313" key="9">
    <source>
        <dbReference type="Proteomes" id="UP000588068"/>
    </source>
</evidence>
<keyword evidence="9" id="KW-1185">Reference proteome</keyword>
<evidence type="ECO:0000256" key="3">
    <source>
        <dbReference type="ARBA" id="ARBA00022801"/>
    </source>
</evidence>
<keyword evidence="3" id="KW-0378">Hydrolase</keyword>
<evidence type="ECO:0000256" key="2">
    <source>
        <dbReference type="ARBA" id="ARBA00012663"/>
    </source>
</evidence>
<feature type="domain" description="Beta-hexosaminidase bacterial type N-terminal" evidence="7">
    <location>
        <begin position="26"/>
        <end position="153"/>
    </location>
</feature>
<dbReference type="Pfam" id="PF02838">
    <property type="entry name" value="Glyco_hydro_20b"/>
    <property type="match status" value="1"/>
</dbReference>